<sequence length="154" mass="17719">MDATKSSDPDASEDDDQEEECIDEIDEFFMDKGNNDKIRNEIKESFENDVKLVKSDIPDVAIYFFNEEERVTKNEDENIIDAINKLTPEIIESNQEKGDQNLKGLELPVSESDFDHVSSYDIKKFTLFELCSCKEHNLFPQVVMEKNGNQTIAI</sequence>
<name>A0A9N8VAV1_9GLOM</name>
<dbReference type="AlphaFoldDB" id="A0A9N8VAV1"/>
<evidence type="ECO:0000313" key="1">
    <source>
        <dbReference type="EMBL" id="CAG8449212.1"/>
    </source>
</evidence>
<accession>A0A9N8VAV1</accession>
<dbReference type="EMBL" id="CAJVPZ010000016">
    <property type="protein sequence ID" value="CAG8449212.1"/>
    <property type="molecule type" value="Genomic_DNA"/>
</dbReference>
<gene>
    <name evidence="1" type="ORF">RFULGI_LOCUS136</name>
</gene>
<comment type="caution">
    <text evidence="1">The sequence shown here is derived from an EMBL/GenBank/DDBJ whole genome shotgun (WGS) entry which is preliminary data.</text>
</comment>
<dbReference type="OrthoDB" id="2405589at2759"/>
<organism evidence="1 2">
    <name type="scientific">Racocetra fulgida</name>
    <dbReference type="NCBI Taxonomy" id="60492"/>
    <lineage>
        <taxon>Eukaryota</taxon>
        <taxon>Fungi</taxon>
        <taxon>Fungi incertae sedis</taxon>
        <taxon>Mucoromycota</taxon>
        <taxon>Glomeromycotina</taxon>
        <taxon>Glomeromycetes</taxon>
        <taxon>Diversisporales</taxon>
        <taxon>Gigasporaceae</taxon>
        <taxon>Racocetra</taxon>
    </lineage>
</organism>
<dbReference type="Proteomes" id="UP000789396">
    <property type="component" value="Unassembled WGS sequence"/>
</dbReference>
<protein>
    <submittedName>
        <fullName evidence="1">2670_t:CDS:1</fullName>
    </submittedName>
</protein>
<keyword evidence="2" id="KW-1185">Reference proteome</keyword>
<reference evidence="1" key="1">
    <citation type="submission" date="2021-06" db="EMBL/GenBank/DDBJ databases">
        <authorList>
            <person name="Kallberg Y."/>
            <person name="Tangrot J."/>
            <person name="Rosling A."/>
        </authorList>
    </citation>
    <scope>NUCLEOTIDE SEQUENCE</scope>
    <source>
        <strain evidence="1">IN212</strain>
    </source>
</reference>
<proteinExistence type="predicted"/>
<evidence type="ECO:0000313" key="2">
    <source>
        <dbReference type="Proteomes" id="UP000789396"/>
    </source>
</evidence>